<feature type="domain" description="S1 motif" evidence="5">
    <location>
        <begin position="142"/>
        <end position="210"/>
    </location>
</feature>
<dbReference type="RefSeq" id="WP_248835383.1">
    <property type="nucleotide sequence ID" value="NZ_JAJEQE010000023.1"/>
</dbReference>
<dbReference type="PANTHER" id="PTHR10724:SF7">
    <property type="entry name" value="SMALL RIBOSOMAL SUBUNIT PROTEIN BS1C"/>
    <property type="match status" value="1"/>
</dbReference>
<name>A0ABS8EVK0_9FIRM</name>
<dbReference type="PROSITE" id="PS50126">
    <property type="entry name" value="S1"/>
    <property type="match status" value="3"/>
</dbReference>
<evidence type="ECO:0000259" key="5">
    <source>
        <dbReference type="PROSITE" id="PS50126"/>
    </source>
</evidence>
<dbReference type="Gene3D" id="2.40.50.140">
    <property type="entry name" value="Nucleic acid-binding proteins"/>
    <property type="match status" value="3"/>
</dbReference>
<feature type="compositionally biased region" description="Low complexity" evidence="4">
    <location>
        <begin position="14"/>
        <end position="32"/>
    </location>
</feature>
<dbReference type="Proteomes" id="UP001299235">
    <property type="component" value="Unassembled WGS sequence"/>
</dbReference>
<evidence type="ECO:0000313" key="7">
    <source>
        <dbReference type="Proteomes" id="UP001299235"/>
    </source>
</evidence>
<evidence type="ECO:0000256" key="1">
    <source>
        <dbReference type="ARBA" id="ARBA00006767"/>
    </source>
</evidence>
<dbReference type="SUPFAM" id="SSF50249">
    <property type="entry name" value="Nucleic acid-binding proteins"/>
    <property type="match status" value="3"/>
</dbReference>
<keyword evidence="3" id="KW-0687">Ribonucleoprotein</keyword>
<dbReference type="InterPro" id="IPR050437">
    <property type="entry name" value="Ribos_protein_bS1-like"/>
</dbReference>
<dbReference type="CDD" id="cd04465">
    <property type="entry name" value="S1_RPS1_repeat_ec2_hs2"/>
    <property type="match status" value="1"/>
</dbReference>
<dbReference type="SMART" id="SM00316">
    <property type="entry name" value="S1"/>
    <property type="match status" value="3"/>
</dbReference>
<accession>A0ABS8EVK0</accession>
<dbReference type="EMBL" id="JAJEQE010000023">
    <property type="protein sequence ID" value="MCC2149215.1"/>
    <property type="molecule type" value="Genomic_DNA"/>
</dbReference>
<gene>
    <name evidence="6" type="ORF">LKD42_08095</name>
</gene>
<dbReference type="InterPro" id="IPR035104">
    <property type="entry name" value="Ribosomal_protein_S1-like"/>
</dbReference>
<protein>
    <submittedName>
        <fullName evidence="6">S1 RNA-binding domain-containing protein</fullName>
    </submittedName>
</protein>
<dbReference type="InterPro" id="IPR003029">
    <property type="entry name" value="S1_domain"/>
</dbReference>
<proteinExistence type="inferred from homology"/>
<dbReference type="CDD" id="cd05687">
    <property type="entry name" value="S1_RPS1_repeat_ec1_hs1"/>
    <property type="match status" value="1"/>
</dbReference>
<keyword evidence="2" id="KW-0689">Ribosomal protein</keyword>
<sequence>MSEELKTSEELAAEAETSAAETPGTTETAAPEEPAETMADYAEELEASFKQIHEGDILTGTVIGVSESEITLDLKYYTEGIIRLEDFTSDPGFNLKEDVHIGDEISATVIRRDDGEGHILLSSKEANDILAWDKFKKYMEEGTNLTVKVGGIVKSGVVAYLDGIRGFIPASKLSLNYVEEDALNDWLGKELEVRVINADAENKRLVLSAREILREKADEERKAKVSNVQVGLVTEGTVETIKPYGAFINLGNGLSGLLHVSQICEKRIKTPAAVLSEGDTVKVKITAIKDGKLSLSMKALNDVAAEEVEEETFELPETEAATTSLGSLFKNIKL</sequence>
<feature type="domain" description="S1 motif" evidence="5">
    <location>
        <begin position="231"/>
        <end position="298"/>
    </location>
</feature>
<dbReference type="PANTHER" id="PTHR10724">
    <property type="entry name" value="30S RIBOSOMAL PROTEIN S1"/>
    <property type="match status" value="1"/>
</dbReference>
<dbReference type="Pfam" id="PF00575">
    <property type="entry name" value="S1"/>
    <property type="match status" value="3"/>
</dbReference>
<dbReference type="PRINTS" id="PR00681">
    <property type="entry name" value="RIBOSOMALS1"/>
</dbReference>
<evidence type="ECO:0000256" key="3">
    <source>
        <dbReference type="ARBA" id="ARBA00023274"/>
    </source>
</evidence>
<feature type="region of interest" description="Disordered" evidence="4">
    <location>
        <begin position="1"/>
        <end position="33"/>
    </location>
</feature>
<dbReference type="CDD" id="cd05692">
    <property type="entry name" value="S1_RPS1_repeat_hs4"/>
    <property type="match status" value="1"/>
</dbReference>
<evidence type="ECO:0000313" key="6">
    <source>
        <dbReference type="EMBL" id="MCC2149215.1"/>
    </source>
</evidence>
<organism evidence="6 7">
    <name type="scientific">Hominisplanchenecus faecis</name>
    <dbReference type="NCBI Taxonomy" id="2885351"/>
    <lineage>
        <taxon>Bacteria</taxon>
        <taxon>Bacillati</taxon>
        <taxon>Bacillota</taxon>
        <taxon>Clostridia</taxon>
        <taxon>Lachnospirales</taxon>
        <taxon>Lachnospiraceae</taxon>
        <taxon>Hominisplanchenecus</taxon>
    </lineage>
</organism>
<keyword evidence="7" id="KW-1185">Reference proteome</keyword>
<evidence type="ECO:0000256" key="4">
    <source>
        <dbReference type="SAM" id="MobiDB-lite"/>
    </source>
</evidence>
<reference evidence="6 7" key="1">
    <citation type="submission" date="2021-10" db="EMBL/GenBank/DDBJ databases">
        <title>Anaerobic single-cell dispensing facilitates the cultivation of human gut bacteria.</title>
        <authorList>
            <person name="Afrizal A."/>
        </authorList>
    </citation>
    <scope>NUCLEOTIDE SEQUENCE [LARGE SCALE GENOMIC DNA]</scope>
    <source>
        <strain evidence="6 7">CLA-AA-H246</strain>
    </source>
</reference>
<evidence type="ECO:0000256" key="2">
    <source>
        <dbReference type="ARBA" id="ARBA00022980"/>
    </source>
</evidence>
<comment type="caution">
    <text evidence="6">The sequence shown here is derived from an EMBL/GenBank/DDBJ whole genome shotgun (WGS) entry which is preliminary data.</text>
</comment>
<dbReference type="InterPro" id="IPR012340">
    <property type="entry name" value="NA-bd_OB-fold"/>
</dbReference>
<feature type="domain" description="S1 motif" evidence="5">
    <location>
        <begin position="55"/>
        <end position="124"/>
    </location>
</feature>
<comment type="similarity">
    <text evidence="1">Belongs to the bacterial ribosomal protein bS1 family.</text>
</comment>